<dbReference type="Gene3D" id="3.40.50.1110">
    <property type="entry name" value="SGNH hydrolase"/>
    <property type="match status" value="1"/>
</dbReference>
<dbReference type="GeneID" id="78276250"/>
<feature type="transmembrane region" description="Helical" evidence="1">
    <location>
        <begin position="12"/>
        <end position="31"/>
    </location>
</feature>
<gene>
    <name evidence="3" type="ORF">BO225_09910</name>
</gene>
<dbReference type="PANTHER" id="PTHR30383">
    <property type="entry name" value="THIOESTERASE 1/PROTEASE 1/LYSOPHOSPHOLIPASE L1"/>
    <property type="match status" value="1"/>
</dbReference>
<dbReference type="STRING" id="1862672.BO225_09910"/>
<proteinExistence type="predicted"/>
<protein>
    <recommendedName>
        <fullName evidence="2">SGNH hydrolase-type esterase domain-containing protein</fullName>
    </recommendedName>
</protein>
<dbReference type="RefSeq" id="WP_076342092.1">
    <property type="nucleotide sequence ID" value="NZ_CAOXQU010000035.1"/>
</dbReference>
<evidence type="ECO:0000313" key="3">
    <source>
        <dbReference type="EMBL" id="OLU44753.1"/>
    </source>
</evidence>
<dbReference type="InterPro" id="IPR051532">
    <property type="entry name" value="Ester_Hydrolysis_Enzymes"/>
</dbReference>
<sequence length="251" mass="28645">MVKIIQGLKRFKVFFIIGILILLIASILFSFHSSAQKMNGIAYLKSQKAKDITELSNQLEERRFHEVQEKLDSGELKYSDVFTDYVFLGDSRMRGFSSYCGIPLDNNLAKIGVNVTSIDQDLPTIQERHPKNVYLSFGINDIESNLGLADDGLHYDQLFESYVQKVLDIVPDANIYVNSIIPIQGDGPIAEKIPEYNDQLRALCERRGWIYIDNSDLISDPSMYENDGIHFVPSTYELWAEKMYLAGQNQK</sequence>
<keyword evidence="1" id="KW-1133">Transmembrane helix</keyword>
<reference evidence="3 4" key="1">
    <citation type="submission" date="2016-11" db="EMBL/GenBank/DDBJ databases">
        <title>Description of two novel members of the family Erysipelotrichaceae: Ileibacterium lipovorans gen. nov., sp. nov. and Dubosiella newyorkensis, gen. nov., sp. nov.</title>
        <authorList>
            <person name="Cox L.M."/>
            <person name="Sohn J."/>
            <person name="Tyrrell K.L."/>
            <person name="Citron D.M."/>
            <person name="Lawson P.A."/>
            <person name="Patel N.B."/>
            <person name="Iizumi T."/>
            <person name="Perez-Perez G.I."/>
            <person name="Goldstein E.J."/>
            <person name="Blaser M.J."/>
        </authorList>
    </citation>
    <scope>NUCLEOTIDE SEQUENCE [LARGE SCALE GENOMIC DNA]</scope>
    <source>
        <strain evidence="3 4">NYU-BL-A4</strain>
    </source>
</reference>
<keyword evidence="4" id="KW-1185">Reference proteome</keyword>
<organism evidence="3 4">
    <name type="scientific">Dubosiella newyorkensis</name>
    <dbReference type="NCBI Taxonomy" id="1862672"/>
    <lineage>
        <taxon>Bacteria</taxon>
        <taxon>Bacillati</taxon>
        <taxon>Bacillota</taxon>
        <taxon>Erysipelotrichia</taxon>
        <taxon>Erysipelotrichales</taxon>
        <taxon>Erysipelotrichaceae</taxon>
        <taxon>Dubosiella</taxon>
    </lineage>
</organism>
<evidence type="ECO:0000313" key="4">
    <source>
        <dbReference type="Proteomes" id="UP000186705"/>
    </source>
</evidence>
<dbReference type="AlphaFoldDB" id="A0A1U7NKH9"/>
<name>A0A1U7NKH9_9FIRM</name>
<dbReference type="Pfam" id="PF13472">
    <property type="entry name" value="Lipase_GDSL_2"/>
    <property type="match status" value="1"/>
</dbReference>
<evidence type="ECO:0000259" key="2">
    <source>
        <dbReference type="Pfam" id="PF13472"/>
    </source>
</evidence>
<keyword evidence="1" id="KW-0812">Transmembrane</keyword>
<dbReference type="Proteomes" id="UP000186705">
    <property type="component" value="Unassembled WGS sequence"/>
</dbReference>
<dbReference type="InterPro" id="IPR013830">
    <property type="entry name" value="SGNH_hydro"/>
</dbReference>
<dbReference type="SUPFAM" id="SSF52266">
    <property type="entry name" value="SGNH hydrolase"/>
    <property type="match status" value="1"/>
</dbReference>
<dbReference type="OrthoDB" id="1652311at2"/>
<evidence type="ECO:0000256" key="1">
    <source>
        <dbReference type="SAM" id="Phobius"/>
    </source>
</evidence>
<keyword evidence="1" id="KW-0472">Membrane</keyword>
<feature type="domain" description="SGNH hydrolase-type esterase" evidence="2">
    <location>
        <begin position="96"/>
        <end position="237"/>
    </location>
</feature>
<dbReference type="InterPro" id="IPR036514">
    <property type="entry name" value="SGNH_hydro_sf"/>
</dbReference>
<accession>A0A1U7NKH9</accession>
<comment type="caution">
    <text evidence="3">The sequence shown here is derived from an EMBL/GenBank/DDBJ whole genome shotgun (WGS) entry which is preliminary data.</text>
</comment>
<dbReference type="EMBL" id="MPKA01000095">
    <property type="protein sequence ID" value="OLU44753.1"/>
    <property type="molecule type" value="Genomic_DNA"/>
</dbReference>